<dbReference type="SUPFAM" id="SSF51215">
    <property type="entry name" value="Regulatory protein AraC"/>
    <property type="match status" value="1"/>
</dbReference>
<gene>
    <name evidence="5" type="ORF">GH741_11450</name>
</gene>
<dbReference type="EMBL" id="WJNG01000008">
    <property type="protein sequence ID" value="MRH43295.1"/>
    <property type="molecule type" value="Genomic_DNA"/>
</dbReference>
<evidence type="ECO:0000313" key="5">
    <source>
        <dbReference type="EMBL" id="MRH43295.1"/>
    </source>
</evidence>
<dbReference type="OrthoDB" id="9807321at2"/>
<dbReference type="SUPFAM" id="SSF46689">
    <property type="entry name" value="Homeodomain-like"/>
    <property type="match status" value="2"/>
</dbReference>
<dbReference type="PROSITE" id="PS01124">
    <property type="entry name" value="HTH_ARAC_FAMILY_2"/>
    <property type="match status" value="1"/>
</dbReference>
<evidence type="ECO:0000259" key="4">
    <source>
        <dbReference type="PROSITE" id="PS01124"/>
    </source>
</evidence>
<dbReference type="RefSeq" id="WP_153736927.1">
    <property type="nucleotide sequence ID" value="NZ_WJNG01000008.1"/>
</dbReference>
<comment type="caution">
    <text evidence="5">The sequence shown here is derived from an EMBL/GenBank/DDBJ whole genome shotgun (WGS) entry which is preliminary data.</text>
</comment>
<dbReference type="Gene3D" id="2.60.120.10">
    <property type="entry name" value="Jelly Rolls"/>
    <property type="match status" value="1"/>
</dbReference>
<sequence>MTTERFSIDSSTKNLFDFELLFITKSKYSDDWTSVIHSHPFTEIFYITNGKGFFVNRRGKLEVRANDIFIINADMEHTEISSDESPLEYISIGINNLSFSRLARSEDSYDHYHFNDSQKYFSDYFNILVDEVRKQHYYYEKICQNYAELLITKILRKYNLQLQLEPGGILSKEVAIAKQFINQHFREQITLDQLASLTNLNRFYFSHRFKEELGRSPIDYLIYRRIEEGKFLLRSTDYTISQIANIIGFTSQSYFSEMFKKYEKKAPTTFRKNYKNNL</sequence>
<keyword evidence="1" id="KW-0805">Transcription regulation</keyword>
<dbReference type="PROSITE" id="PS00041">
    <property type="entry name" value="HTH_ARAC_FAMILY_1"/>
    <property type="match status" value="1"/>
</dbReference>
<dbReference type="Proteomes" id="UP000799092">
    <property type="component" value="Unassembled WGS sequence"/>
</dbReference>
<dbReference type="InterPro" id="IPR003313">
    <property type="entry name" value="AraC-bd"/>
</dbReference>
<dbReference type="InterPro" id="IPR020449">
    <property type="entry name" value="Tscrpt_reg_AraC-type_HTH"/>
</dbReference>
<keyword evidence="2" id="KW-0238">DNA-binding</keyword>
<reference evidence="5" key="1">
    <citation type="submission" date="2019-11" db="EMBL/GenBank/DDBJ databases">
        <authorList>
            <person name="Li J."/>
        </authorList>
    </citation>
    <scope>NUCLEOTIDE SEQUENCE</scope>
    <source>
        <strain evidence="5">B6B</strain>
    </source>
</reference>
<protein>
    <submittedName>
        <fullName evidence="5">Helix-turn-helix domain-containing protein</fullName>
    </submittedName>
</protein>
<keyword evidence="6" id="KW-1185">Reference proteome</keyword>
<dbReference type="GO" id="GO:0003700">
    <property type="term" value="F:DNA-binding transcription factor activity"/>
    <property type="evidence" value="ECO:0007669"/>
    <property type="project" value="InterPro"/>
</dbReference>
<name>A0A6A8DC50_9BACI</name>
<keyword evidence="3" id="KW-0804">Transcription</keyword>
<evidence type="ECO:0000256" key="2">
    <source>
        <dbReference type="ARBA" id="ARBA00023125"/>
    </source>
</evidence>
<dbReference type="Gene3D" id="1.10.10.60">
    <property type="entry name" value="Homeodomain-like"/>
    <property type="match status" value="2"/>
</dbReference>
<dbReference type="SMART" id="SM00342">
    <property type="entry name" value="HTH_ARAC"/>
    <property type="match status" value="1"/>
</dbReference>
<evidence type="ECO:0000313" key="6">
    <source>
        <dbReference type="Proteomes" id="UP000799092"/>
    </source>
</evidence>
<accession>A0A6A8DC50</accession>
<dbReference type="InterPro" id="IPR018060">
    <property type="entry name" value="HTH_AraC"/>
</dbReference>
<dbReference type="InterPro" id="IPR009057">
    <property type="entry name" value="Homeodomain-like_sf"/>
</dbReference>
<dbReference type="PRINTS" id="PR00032">
    <property type="entry name" value="HTHARAC"/>
</dbReference>
<dbReference type="CDD" id="cd02208">
    <property type="entry name" value="cupin_RmlC-like"/>
    <property type="match status" value="1"/>
</dbReference>
<dbReference type="PANTHER" id="PTHR43280:SF28">
    <property type="entry name" value="HTH-TYPE TRANSCRIPTIONAL ACTIVATOR RHAS"/>
    <property type="match status" value="1"/>
</dbReference>
<dbReference type="Pfam" id="PF12833">
    <property type="entry name" value="HTH_18"/>
    <property type="match status" value="1"/>
</dbReference>
<feature type="domain" description="HTH araC/xylS-type" evidence="4">
    <location>
        <begin position="175"/>
        <end position="273"/>
    </location>
</feature>
<dbReference type="InterPro" id="IPR037923">
    <property type="entry name" value="HTH-like"/>
</dbReference>
<dbReference type="GO" id="GO:0043565">
    <property type="term" value="F:sequence-specific DNA binding"/>
    <property type="evidence" value="ECO:0007669"/>
    <property type="project" value="InterPro"/>
</dbReference>
<dbReference type="InterPro" id="IPR018062">
    <property type="entry name" value="HTH_AraC-typ_CS"/>
</dbReference>
<organism evidence="5 6">
    <name type="scientific">Aquibacillus halophilus</name>
    <dbReference type="NCBI Taxonomy" id="930132"/>
    <lineage>
        <taxon>Bacteria</taxon>
        <taxon>Bacillati</taxon>
        <taxon>Bacillota</taxon>
        <taxon>Bacilli</taxon>
        <taxon>Bacillales</taxon>
        <taxon>Bacillaceae</taxon>
        <taxon>Aquibacillus</taxon>
    </lineage>
</organism>
<dbReference type="AlphaFoldDB" id="A0A6A8DC50"/>
<dbReference type="Pfam" id="PF02311">
    <property type="entry name" value="AraC_binding"/>
    <property type="match status" value="1"/>
</dbReference>
<dbReference type="InterPro" id="IPR014710">
    <property type="entry name" value="RmlC-like_jellyroll"/>
</dbReference>
<evidence type="ECO:0000256" key="3">
    <source>
        <dbReference type="ARBA" id="ARBA00023163"/>
    </source>
</evidence>
<proteinExistence type="predicted"/>
<dbReference type="PANTHER" id="PTHR43280">
    <property type="entry name" value="ARAC-FAMILY TRANSCRIPTIONAL REGULATOR"/>
    <property type="match status" value="1"/>
</dbReference>
<evidence type="ECO:0000256" key="1">
    <source>
        <dbReference type="ARBA" id="ARBA00023015"/>
    </source>
</evidence>